<dbReference type="Proteomes" id="UP000799754">
    <property type="component" value="Unassembled WGS sequence"/>
</dbReference>
<proteinExistence type="predicted"/>
<comment type="caution">
    <text evidence="1">The sequence shown here is derived from an EMBL/GenBank/DDBJ whole genome shotgun (WGS) entry which is preliminary data.</text>
</comment>
<protein>
    <submittedName>
        <fullName evidence="1">Uncharacterized protein</fullName>
    </submittedName>
</protein>
<keyword evidence="2" id="KW-1185">Reference proteome</keyword>
<sequence length="194" mass="21273">MSMQRSKTLNATAGYVWRLDGYGSDAHRAHVDKQISTTKSSGKQAFIDISEVNRSFSNTAVGQPLNRFYFRSAVGVLGPIIVSAYFIAIWRIYLTLVDVQGPLAFGSPGATWVFYSWFAAGVVGLNFNLYGLAGVEAAMLMEPAWNKNTLDARIPAQGIIDTPARFDCPQHAFLERVSAVLPKDDGISRTFMIA</sequence>
<dbReference type="EMBL" id="MU006727">
    <property type="protein sequence ID" value="KAF2625091.1"/>
    <property type="molecule type" value="Genomic_DNA"/>
</dbReference>
<organism evidence="1 2">
    <name type="scientific">Macroventuria anomochaeta</name>
    <dbReference type="NCBI Taxonomy" id="301207"/>
    <lineage>
        <taxon>Eukaryota</taxon>
        <taxon>Fungi</taxon>
        <taxon>Dikarya</taxon>
        <taxon>Ascomycota</taxon>
        <taxon>Pezizomycotina</taxon>
        <taxon>Dothideomycetes</taxon>
        <taxon>Pleosporomycetidae</taxon>
        <taxon>Pleosporales</taxon>
        <taxon>Pleosporineae</taxon>
        <taxon>Didymellaceae</taxon>
        <taxon>Macroventuria</taxon>
    </lineage>
</organism>
<evidence type="ECO:0000313" key="1">
    <source>
        <dbReference type="EMBL" id="KAF2625091.1"/>
    </source>
</evidence>
<reference evidence="1" key="1">
    <citation type="journal article" date="2020" name="Stud. Mycol.">
        <title>101 Dothideomycetes genomes: a test case for predicting lifestyles and emergence of pathogens.</title>
        <authorList>
            <person name="Haridas S."/>
            <person name="Albert R."/>
            <person name="Binder M."/>
            <person name="Bloem J."/>
            <person name="Labutti K."/>
            <person name="Salamov A."/>
            <person name="Andreopoulos B."/>
            <person name="Baker S."/>
            <person name="Barry K."/>
            <person name="Bills G."/>
            <person name="Bluhm B."/>
            <person name="Cannon C."/>
            <person name="Castanera R."/>
            <person name="Culley D."/>
            <person name="Daum C."/>
            <person name="Ezra D."/>
            <person name="Gonzalez J."/>
            <person name="Henrissat B."/>
            <person name="Kuo A."/>
            <person name="Liang C."/>
            <person name="Lipzen A."/>
            <person name="Lutzoni F."/>
            <person name="Magnuson J."/>
            <person name="Mondo S."/>
            <person name="Nolan M."/>
            <person name="Ohm R."/>
            <person name="Pangilinan J."/>
            <person name="Park H.-J."/>
            <person name="Ramirez L."/>
            <person name="Alfaro M."/>
            <person name="Sun H."/>
            <person name="Tritt A."/>
            <person name="Yoshinaga Y."/>
            <person name="Zwiers L.-H."/>
            <person name="Turgeon B."/>
            <person name="Goodwin S."/>
            <person name="Spatafora J."/>
            <person name="Crous P."/>
            <person name="Grigoriev I."/>
        </authorList>
    </citation>
    <scope>NUCLEOTIDE SEQUENCE</scope>
    <source>
        <strain evidence="1">CBS 525.71</strain>
    </source>
</reference>
<accession>A0ACB6RT39</accession>
<evidence type="ECO:0000313" key="2">
    <source>
        <dbReference type="Proteomes" id="UP000799754"/>
    </source>
</evidence>
<name>A0ACB6RT39_9PLEO</name>
<gene>
    <name evidence="1" type="ORF">BU25DRAFT_460571</name>
</gene>